<dbReference type="Pfam" id="PF07727">
    <property type="entry name" value="RVT_2"/>
    <property type="match status" value="1"/>
</dbReference>
<gene>
    <name evidence="7" type="ORF">E6C27_scaffold597G00190</name>
</gene>
<evidence type="ECO:0000313" key="7">
    <source>
        <dbReference type="EMBL" id="KAA0035381.1"/>
    </source>
</evidence>
<evidence type="ECO:0000259" key="6">
    <source>
        <dbReference type="Pfam" id="PF22936"/>
    </source>
</evidence>
<evidence type="ECO:0000313" key="8">
    <source>
        <dbReference type="Proteomes" id="UP000321393"/>
    </source>
</evidence>
<feature type="domain" description="Retrovirus-related Pol polyprotein from transposon TNT 1-94-like beta-barrel" evidence="6">
    <location>
        <begin position="39"/>
        <end position="118"/>
    </location>
</feature>
<dbReference type="OrthoDB" id="778489at2759"/>
<dbReference type="Proteomes" id="UP000321393">
    <property type="component" value="Unassembled WGS sequence"/>
</dbReference>
<feature type="domain" description="Reverse transcriptase Ty1/copia-type" evidence="5">
    <location>
        <begin position="255"/>
        <end position="448"/>
    </location>
</feature>
<evidence type="ECO:0000259" key="5">
    <source>
        <dbReference type="Pfam" id="PF07727"/>
    </source>
</evidence>
<evidence type="ECO:0000256" key="1">
    <source>
        <dbReference type="ARBA" id="ARBA00022670"/>
    </source>
</evidence>
<dbReference type="SUPFAM" id="SSF56672">
    <property type="entry name" value="DNA/RNA polymerases"/>
    <property type="match status" value="1"/>
</dbReference>
<dbReference type="AlphaFoldDB" id="A0A5A7T1C6"/>
<dbReference type="PANTHER" id="PTHR42648:SF18">
    <property type="entry name" value="RETROTRANSPOSON, UNCLASSIFIED-LIKE PROTEIN"/>
    <property type="match status" value="1"/>
</dbReference>
<keyword evidence="1" id="KW-0645">Protease</keyword>
<dbReference type="GO" id="GO:0004190">
    <property type="term" value="F:aspartic-type endopeptidase activity"/>
    <property type="evidence" value="ECO:0007669"/>
    <property type="project" value="UniProtKB-KW"/>
</dbReference>
<dbReference type="GO" id="GO:0046872">
    <property type="term" value="F:metal ion binding"/>
    <property type="evidence" value="ECO:0007669"/>
    <property type="project" value="UniProtKB-KW"/>
</dbReference>
<dbReference type="InterPro" id="IPR013103">
    <property type="entry name" value="RVT_2"/>
</dbReference>
<dbReference type="Pfam" id="PF22936">
    <property type="entry name" value="Pol_BBD"/>
    <property type="match status" value="1"/>
</dbReference>
<evidence type="ECO:0000256" key="3">
    <source>
        <dbReference type="ARBA" id="ARBA00022750"/>
    </source>
</evidence>
<protein>
    <submittedName>
        <fullName evidence="7">Mitochondrial protein</fullName>
    </submittedName>
</protein>
<keyword evidence="4" id="KW-0378">Hydrolase</keyword>
<keyword evidence="2" id="KW-0479">Metal-binding</keyword>
<dbReference type="PANTHER" id="PTHR42648">
    <property type="entry name" value="TRANSPOSASE, PUTATIVE-RELATED"/>
    <property type="match status" value="1"/>
</dbReference>
<dbReference type="InterPro" id="IPR054722">
    <property type="entry name" value="PolX-like_BBD"/>
</dbReference>
<dbReference type="InterPro" id="IPR039537">
    <property type="entry name" value="Retrotran_Ty1/copia-like"/>
</dbReference>
<organism evidence="7 8">
    <name type="scientific">Cucumis melo var. makuwa</name>
    <name type="common">Oriental melon</name>
    <dbReference type="NCBI Taxonomy" id="1194695"/>
    <lineage>
        <taxon>Eukaryota</taxon>
        <taxon>Viridiplantae</taxon>
        <taxon>Streptophyta</taxon>
        <taxon>Embryophyta</taxon>
        <taxon>Tracheophyta</taxon>
        <taxon>Spermatophyta</taxon>
        <taxon>Magnoliopsida</taxon>
        <taxon>eudicotyledons</taxon>
        <taxon>Gunneridae</taxon>
        <taxon>Pentapetalae</taxon>
        <taxon>rosids</taxon>
        <taxon>fabids</taxon>
        <taxon>Cucurbitales</taxon>
        <taxon>Cucurbitaceae</taxon>
        <taxon>Benincaseae</taxon>
        <taxon>Cucumis</taxon>
    </lineage>
</organism>
<proteinExistence type="predicted"/>
<dbReference type="EMBL" id="SSTE01020050">
    <property type="protein sequence ID" value="KAA0035381.1"/>
    <property type="molecule type" value="Genomic_DNA"/>
</dbReference>
<accession>A0A5A7T1C6</accession>
<sequence length="471" mass="53435">MDAEACCATIDPNPQSTSNVVENEVLALHAEEVNYENDWIVDSGCSNHMTRDKRKLQNTIEYKGSRVVVSANNSKLPIAHVGKTMIVPRSNSNQVELDNVFYVPGMKKNLVSISQLTSAINFVVFGPEKSSKLKTIINKFVLKGLPQLDIREDMVCASCQYGKAHQLQFKESKFRAKQPLELVHSNVFGPVKQSSLGGMRYMVTLIDDFSSGRCYASRNVIFDEASSWWTPESEKSTKDEKSFKEGSKEEISQYGLDYDETLGPVAKLTTIRVLLALATCKDWKLWKMDVKNAFLNGELDRDIYMEQPKGFKDKIHHDYVCKLRIYGLKQVPRAWYGKIAKFLVESSFTVVSADSSLFVKAQDSKVAIILVYMDNLIITGDHIDEARQIKQNLLVRFEMKELGELKHFLGLEMEYSEKGLFLGQQKYVKDLLQKYDMSDCKPISTPMEVNKSSACMKARIFRSNNVPSVDK</sequence>
<evidence type="ECO:0000256" key="2">
    <source>
        <dbReference type="ARBA" id="ARBA00022723"/>
    </source>
</evidence>
<name>A0A5A7T1C6_CUCMM</name>
<dbReference type="GO" id="GO:0006508">
    <property type="term" value="P:proteolysis"/>
    <property type="evidence" value="ECO:0007669"/>
    <property type="project" value="UniProtKB-KW"/>
</dbReference>
<reference evidence="7 8" key="1">
    <citation type="submission" date="2019-08" db="EMBL/GenBank/DDBJ databases">
        <title>Draft genome sequences of two oriental melons (Cucumis melo L. var makuwa).</title>
        <authorList>
            <person name="Kwon S.-Y."/>
        </authorList>
    </citation>
    <scope>NUCLEOTIDE SEQUENCE [LARGE SCALE GENOMIC DNA]</scope>
    <source>
        <strain evidence="8">cv. SW 3</strain>
        <tissue evidence="7">Leaf</tissue>
    </source>
</reference>
<keyword evidence="3" id="KW-0064">Aspartyl protease</keyword>
<dbReference type="InterPro" id="IPR043502">
    <property type="entry name" value="DNA/RNA_pol_sf"/>
</dbReference>
<comment type="caution">
    <text evidence="7">The sequence shown here is derived from an EMBL/GenBank/DDBJ whole genome shotgun (WGS) entry which is preliminary data.</text>
</comment>
<evidence type="ECO:0000256" key="4">
    <source>
        <dbReference type="ARBA" id="ARBA00022801"/>
    </source>
</evidence>